<protein>
    <submittedName>
        <fullName evidence="1">LysE family translocator</fullName>
    </submittedName>
</protein>
<proteinExistence type="predicted"/>
<gene>
    <name evidence="1" type="ORF">M8744_10235</name>
</gene>
<comment type="caution">
    <text evidence="1">The sequence shown here is derived from an EMBL/GenBank/DDBJ whole genome shotgun (WGS) entry which is preliminary data.</text>
</comment>
<sequence length="207" mass="20701">MLATLAGMEPATIAAFLLAGVVLNLTPGADVMFAVASGAQGGPRAGLAAALGVALGSVLHVSLAVLGVSAALLAIPGAHDAIRYLGAAYLAWLAVKAWRTPLPDPRKGATRAGGAVWRGFVTNALNPKVALFIMAFLPQFTDPALGPVGPQMAALGLLFVMTGLMITGAYGMAAGWLGRALGRASGVMGKVSSVIFAALAARILAEG</sequence>
<reference evidence="1" key="1">
    <citation type="submission" date="2022-06" db="EMBL/GenBank/DDBJ databases">
        <title>Lutimaribacter sp. EGI FJ00013, a novel bacterium isolated from a salt lake sediment enrichment.</title>
        <authorList>
            <person name="Gao L."/>
            <person name="Fang B.-Z."/>
            <person name="Li W.-J."/>
        </authorList>
    </citation>
    <scope>NUCLEOTIDE SEQUENCE</scope>
    <source>
        <strain evidence="1">EGI FJ00013</strain>
    </source>
</reference>
<name>A0ACC5ZW14_9RHOB</name>
<accession>A0ACC5ZW14</accession>
<dbReference type="EMBL" id="JAMQGO010000006">
    <property type="protein sequence ID" value="MCM2562519.1"/>
    <property type="molecule type" value="Genomic_DNA"/>
</dbReference>
<keyword evidence="2" id="KW-1185">Reference proteome</keyword>
<evidence type="ECO:0000313" key="2">
    <source>
        <dbReference type="Proteomes" id="UP001203036"/>
    </source>
</evidence>
<dbReference type="Proteomes" id="UP001203036">
    <property type="component" value="Unassembled WGS sequence"/>
</dbReference>
<organism evidence="1 2">
    <name type="scientific">Lutimaribacter degradans</name>
    <dbReference type="NCBI Taxonomy" id="2945989"/>
    <lineage>
        <taxon>Bacteria</taxon>
        <taxon>Pseudomonadati</taxon>
        <taxon>Pseudomonadota</taxon>
        <taxon>Alphaproteobacteria</taxon>
        <taxon>Rhodobacterales</taxon>
        <taxon>Roseobacteraceae</taxon>
        <taxon>Lutimaribacter</taxon>
    </lineage>
</organism>
<evidence type="ECO:0000313" key="1">
    <source>
        <dbReference type="EMBL" id="MCM2562519.1"/>
    </source>
</evidence>